<dbReference type="PANTHER" id="PTHR10881">
    <property type="entry name" value="GOLGIN SUBFAMILY A MEMBER-RELATED"/>
    <property type="match status" value="1"/>
</dbReference>
<organism evidence="4 5">
    <name type="scientific">Strigamia maritima</name>
    <name type="common">European centipede</name>
    <name type="synonym">Geophilus maritimus</name>
    <dbReference type="NCBI Taxonomy" id="126957"/>
    <lineage>
        <taxon>Eukaryota</taxon>
        <taxon>Metazoa</taxon>
        <taxon>Ecdysozoa</taxon>
        <taxon>Arthropoda</taxon>
        <taxon>Myriapoda</taxon>
        <taxon>Chilopoda</taxon>
        <taxon>Pleurostigmophora</taxon>
        <taxon>Geophilomorpha</taxon>
        <taxon>Linotaeniidae</taxon>
        <taxon>Strigamia</taxon>
    </lineage>
</organism>
<evidence type="ECO:0000256" key="1">
    <source>
        <dbReference type="ARBA" id="ARBA00023054"/>
    </source>
</evidence>
<evidence type="ECO:0000313" key="5">
    <source>
        <dbReference type="Proteomes" id="UP000014500"/>
    </source>
</evidence>
<dbReference type="Proteomes" id="UP000014500">
    <property type="component" value="Unassembled WGS sequence"/>
</dbReference>
<dbReference type="HOGENOM" id="CLU_004611_0_0_1"/>
<dbReference type="InterPro" id="IPR024858">
    <property type="entry name" value="GOLGA"/>
</dbReference>
<reference evidence="4" key="2">
    <citation type="submission" date="2015-02" db="UniProtKB">
        <authorList>
            <consortium name="EnsemblMetazoa"/>
        </authorList>
    </citation>
    <scope>IDENTIFICATION</scope>
</reference>
<evidence type="ECO:0000256" key="2">
    <source>
        <dbReference type="SAM" id="Coils"/>
    </source>
</evidence>
<dbReference type="GO" id="GO:0000137">
    <property type="term" value="C:Golgi cis cisterna"/>
    <property type="evidence" value="ECO:0007669"/>
    <property type="project" value="TreeGrafter"/>
</dbReference>
<dbReference type="GO" id="GO:0005801">
    <property type="term" value="C:cis-Golgi network"/>
    <property type="evidence" value="ECO:0007669"/>
    <property type="project" value="TreeGrafter"/>
</dbReference>
<dbReference type="InterPro" id="IPR043976">
    <property type="entry name" value="GOLGA_cons_dom"/>
</dbReference>
<keyword evidence="5" id="KW-1185">Reference proteome</keyword>
<feature type="domain" description="Golgin subfamily A conserved" evidence="3">
    <location>
        <begin position="342"/>
        <end position="569"/>
    </location>
</feature>
<feature type="coiled-coil region" evidence="2">
    <location>
        <begin position="130"/>
        <end position="168"/>
    </location>
</feature>
<feature type="coiled-coil region" evidence="2">
    <location>
        <begin position="215"/>
        <end position="616"/>
    </location>
</feature>
<proteinExistence type="predicted"/>
<dbReference type="EMBL" id="JH431588">
    <property type="status" value="NOT_ANNOTATED_CDS"/>
    <property type="molecule type" value="Genomic_DNA"/>
</dbReference>
<dbReference type="GO" id="GO:0007030">
    <property type="term" value="P:Golgi organization"/>
    <property type="evidence" value="ECO:0007669"/>
    <property type="project" value="TreeGrafter"/>
</dbReference>
<dbReference type="eggNOG" id="KOG4725">
    <property type="taxonomic scope" value="Eukaryota"/>
</dbReference>
<keyword evidence="1 2" id="KW-0175">Coiled coil</keyword>
<dbReference type="AlphaFoldDB" id="T1IVN4"/>
<dbReference type="Pfam" id="PF15070">
    <property type="entry name" value="GOLGA2L5"/>
    <property type="match status" value="2"/>
</dbReference>
<accession>T1IVN4</accession>
<dbReference type="PANTHER" id="PTHR10881:SF46">
    <property type="entry name" value="GOLGIN SUBFAMILY A MEMBER 2"/>
    <property type="match status" value="1"/>
</dbReference>
<reference evidence="5" key="1">
    <citation type="submission" date="2011-05" db="EMBL/GenBank/DDBJ databases">
        <authorList>
            <person name="Richards S.R."/>
            <person name="Qu J."/>
            <person name="Jiang H."/>
            <person name="Jhangiani S.N."/>
            <person name="Agravi P."/>
            <person name="Goodspeed R."/>
            <person name="Gross S."/>
            <person name="Mandapat C."/>
            <person name="Jackson L."/>
            <person name="Mathew T."/>
            <person name="Pu L."/>
            <person name="Thornton R."/>
            <person name="Saada N."/>
            <person name="Wilczek-Boney K.B."/>
            <person name="Lee S."/>
            <person name="Kovar C."/>
            <person name="Wu Y."/>
            <person name="Scherer S.E."/>
            <person name="Worley K.C."/>
            <person name="Muzny D.M."/>
            <person name="Gibbs R."/>
        </authorList>
    </citation>
    <scope>NUCLEOTIDE SEQUENCE</scope>
    <source>
        <strain evidence="5">Brora</strain>
    </source>
</reference>
<dbReference type="STRING" id="126957.T1IVN4"/>
<dbReference type="EnsemblMetazoa" id="SMAR005235-RA">
    <property type="protein sequence ID" value="SMAR005235-PA"/>
    <property type="gene ID" value="SMAR005235"/>
</dbReference>
<dbReference type="GO" id="GO:0032580">
    <property type="term" value="C:Golgi cisterna membrane"/>
    <property type="evidence" value="ECO:0007669"/>
    <property type="project" value="TreeGrafter"/>
</dbReference>
<feature type="coiled-coil region" evidence="2">
    <location>
        <begin position="710"/>
        <end position="751"/>
    </location>
</feature>
<feature type="coiled-coil region" evidence="2">
    <location>
        <begin position="780"/>
        <end position="807"/>
    </location>
</feature>
<protein>
    <recommendedName>
        <fullName evidence="3">Golgin subfamily A conserved domain-containing protein</fullName>
    </recommendedName>
</protein>
<name>T1IVN4_STRMM</name>
<dbReference type="PhylomeDB" id="T1IVN4"/>
<sequence length="920" mass="105559">MAEAARQEKLAAARKKLKKFQGKTTKPISSLLPNPALETLQTAIETSNSTNYSQIEPPPESNLATEVSIIDDSSSSKSSISSTESIRQISLQLNGLMSETHNFINGAIDVEPSNSSSELEKRNLELAASIEKHAQTNEHTLSQNRELKNQNSKLRQDLQKQREEIEERHFKELGSLKEQLQVHIQTIGILVAEKTELQSSLNQSQQSAKQKAAEAEEFQGRLKASRQRVVDIEKDLASTQTTSQQFEKSSKEFSNEVDRLKIEIYKTNKRMDELQQENSELSEKLNTRHVQSQSLQEQLESTKSSLAMAELRLQQLSGSDENKQFWEELSEEKIQLEKKVNQMKDTIRKLSQERDSVCEQHQLFAQQINHQMQNLSEKFLSVNEEKSALANEKLMLTNRINSLENEITELNKQLYKNPVENEETDRLQSMLLMAEDEKLRLQEQHDRDVLDNAHLSRLTEELDRKIEELESRLVDTKDDDAERKQLLEVLESDKVAASRAVTQNRELKKQLEELQNGFIVMSNNKLELVEKLESEQHIAKELSERLTQQEDELKELRLQLENRDREHNSTEINKQMYQQQQLVDRVRHYEAQSHLTELLQRELSQTQDRLNVLTTQNSELRTLLTQQGQQRIVANGKNTDDKDSSRKDDMMASLSASVCQLEMERDALLTQLGQQQGQREVFRAQLKEMKDNNLHQVNSEDGKTVSSSEYENMKDVLSRLEERFKKTMQEIAVLSDQKQELEHLVTQLQGETDTIGEYIALYQVQRGVMKQKSLEKDEYIADLARDREDMKTKLAKLQELVMRLLYERQQYSNGGQSVQHPPGKAIPSSESDLALKMTALNDADSLPNWADLDDDFNEINPLVGKEQKVVQNANVENNKDTTAKKIMDLISEIGSSSSIEKHGADNFHPCPVCSGKLMIV</sequence>
<dbReference type="OMA" id="IQVIIAE"/>
<feature type="domain" description="Golgin subfamily A conserved" evidence="3">
    <location>
        <begin position="570"/>
        <end position="811"/>
    </location>
</feature>
<evidence type="ECO:0000313" key="4">
    <source>
        <dbReference type="EnsemblMetazoa" id="SMAR005235-PA"/>
    </source>
</evidence>
<evidence type="ECO:0000259" key="3">
    <source>
        <dbReference type="Pfam" id="PF15070"/>
    </source>
</evidence>